<gene>
    <name evidence="6" type="ORF">N7G274_008808</name>
</gene>
<feature type="domain" description="BHLH" evidence="5">
    <location>
        <begin position="198"/>
        <end position="246"/>
    </location>
</feature>
<accession>A0ABR3ZZ10</accession>
<dbReference type="InterPro" id="IPR011598">
    <property type="entry name" value="bHLH_dom"/>
</dbReference>
<evidence type="ECO:0000256" key="3">
    <source>
        <dbReference type="SAM" id="Coils"/>
    </source>
</evidence>
<dbReference type="Pfam" id="PF00010">
    <property type="entry name" value="HLH"/>
    <property type="match status" value="1"/>
</dbReference>
<keyword evidence="7" id="KW-1185">Reference proteome</keyword>
<feature type="region of interest" description="Disordered" evidence="4">
    <location>
        <begin position="113"/>
        <end position="192"/>
    </location>
</feature>
<feature type="compositionally biased region" description="Basic residues" evidence="4">
    <location>
        <begin position="149"/>
        <end position="159"/>
    </location>
</feature>
<evidence type="ECO:0000256" key="2">
    <source>
        <dbReference type="ARBA" id="ARBA00023242"/>
    </source>
</evidence>
<dbReference type="PANTHER" id="PTHR47787">
    <property type="entry name" value="CENTROMERE-BINDING PROTEIN 1"/>
    <property type="match status" value="1"/>
</dbReference>
<dbReference type="InterPro" id="IPR047206">
    <property type="entry name" value="bHLHzip_scCBP1-like"/>
</dbReference>
<name>A0ABR3ZZ10_9LECA</name>
<sequence length="315" mass="34904">MSATRSYSDHERVSNTMDSNIQSLHHKTSYKRKRDTPDPNGTKRQANQRPSSSSNNVHGNGHAINTTHDIFSNDTNSNELARIGQQIQAHIANADPSTAAAALAANMPQLTVPRPTELSFPSSGSGNDVDRQLDSSFDMGGGSDGDQHHHNHNHNHNHNHGPQYNLDAYQGDPAGQAQTSDGGGGTKPAVGTDEWHKVRRDNHKEVERRRRETINEGINELAKIVPNCEKNKGSILQRGVQYITQLKDNETRNIEKWTLEKLLTDQAIAELSSSVERLKNDLNRAYREVERWKRACQDAGLEPKDDGGTDDNGES</sequence>
<keyword evidence="2" id="KW-0539">Nucleus</keyword>
<dbReference type="SUPFAM" id="SSF47459">
    <property type="entry name" value="HLH, helix-loop-helix DNA-binding domain"/>
    <property type="match status" value="1"/>
</dbReference>
<dbReference type="InterPro" id="IPR036638">
    <property type="entry name" value="HLH_DNA-bd_sf"/>
</dbReference>
<protein>
    <recommendedName>
        <fullName evidence="5">BHLH domain-containing protein</fullName>
    </recommendedName>
</protein>
<keyword evidence="1" id="KW-0238">DNA-binding</keyword>
<evidence type="ECO:0000256" key="1">
    <source>
        <dbReference type="ARBA" id="ARBA00023125"/>
    </source>
</evidence>
<feature type="coiled-coil region" evidence="3">
    <location>
        <begin position="268"/>
        <end position="295"/>
    </location>
</feature>
<reference evidence="6 7" key="1">
    <citation type="submission" date="2024-09" db="EMBL/GenBank/DDBJ databases">
        <title>Rethinking Asexuality: The Enigmatic Case of Functional Sexual Genes in Lepraria (Stereocaulaceae).</title>
        <authorList>
            <person name="Doellman M."/>
            <person name="Sun Y."/>
            <person name="Barcenas-Pena A."/>
            <person name="Lumbsch H.T."/>
            <person name="Grewe F."/>
        </authorList>
    </citation>
    <scope>NUCLEOTIDE SEQUENCE [LARGE SCALE GENOMIC DNA]</scope>
    <source>
        <strain evidence="6 7">Mercado 3170</strain>
    </source>
</reference>
<dbReference type="PROSITE" id="PS50888">
    <property type="entry name" value="BHLH"/>
    <property type="match status" value="1"/>
</dbReference>
<dbReference type="SMART" id="SM00353">
    <property type="entry name" value="HLH"/>
    <property type="match status" value="1"/>
</dbReference>
<evidence type="ECO:0000313" key="7">
    <source>
        <dbReference type="Proteomes" id="UP001590950"/>
    </source>
</evidence>
<dbReference type="Gene3D" id="4.10.280.10">
    <property type="entry name" value="Helix-loop-helix DNA-binding domain"/>
    <property type="match status" value="1"/>
</dbReference>
<comment type="caution">
    <text evidence="6">The sequence shown here is derived from an EMBL/GenBank/DDBJ whole genome shotgun (WGS) entry which is preliminary data.</text>
</comment>
<evidence type="ECO:0000313" key="6">
    <source>
        <dbReference type="EMBL" id="KAL2038469.1"/>
    </source>
</evidence>
<dbReference type="PANTHER" id="PTHR47787:SF1">
    <property type="entry name" value="CENTROMERE-BINDING PROTEIN 1"/>
    <property type="match status" value="1"/>
</dbReference>
<feature type="compositionally biased region" description="Basic residues" evidence="4">
    <location>
        <begin position="24"/>
        <end position="34"/>
    </location>
</feature>
<evidence type="ECO:0000256" key="4">
    <source>
        <dbReference type="SAM" id="MobiDB-lite"/>
    </source>
</evidence>
<feature type="region of interest" description="Disordered" evidence="4">
    <location>
        <begin position="1"/>
        <end position="73"/>
    </location>
</feature>
<keyword evidence="3" id="KW-0175">Coiled coil</keyword>
<proteinExistence type="predicted"/>
<feature type="compositionally biased region" description="Polar residues" evidence="4">
    <location>
        <begin position="63"/>
        <end position="73"/>
    </location>
</feature>
<dbReference type="EMBL" id="JBEFKJ010000032">
    <property type="protein sequence ID" value="KAL2038469.1"/>
    <property type="molecule type" value="Genomic_DNA"/>
</dbReference>
<dbReference type="CDD" id="cd11398">
    <property type="entry name" value="bHLHzip_scCBP1"/>
    <property type="match status" value="1"/>
</dbReference>
<dbReference type="Proteomes" id="UP001590950">
    <property type="component" value="Unassembled WGS sequence"/>
</dbReference>
<organism evidence="6 7">
    <name type="scientific">Stereocaulon virgatum</name>
    <dbReference type="NCBI Taxonomy" id="373712"/>
    <lineage>
        <taxon>Eukaryota</taxon>
        <taxon>Fungi</taxon>
        <taxon>Dikarya</taxon>
        <taxon>Ascomycota</taxon>
        <taxon>Pezizomycotina</taxon>
        <taxon>Lecanoromycetes</taxon>
        <taxon>OSLEUM clade</taxon>
        <taxon>Lecanoromycetidae</taxon>
        <taxon>Lecanorales</taxon>
        <taxon>Lecanorineae</taxon>
        <taxon>Stereocaulaceae</taxon>
        <taxon>Stereocaulon</taxon>
    </lineage>
</organism>
<feature type="compositionally biased region" description="Polar residues" evidence="4">
    <location>
        <begin position="14"/>
        <end position="23"/>
    </location>
</feature>
<evidence type="ECO:0000259" key="5">
    <source>
        <dbReference type="PROSITE" id="PS50888"/>
    </source>
</evidence>